<dbReference type="AlphaFoldDB" id="A0A9P1VXQ2"/>
<evidence type="ECO:0000313" key="2">
    <source>
        <dbReference type="Proteomes" id="UP000045039"/>
    </source>
</evidence>
<proteinExistence type="predicted"/>
<dbReference type="EMBL" id="CVVU01000245">
    <property type="protein sequence ID" value="CRP81367.1"/>
    <property type="molecule type" value="Genomic_DNA"/>
</dbReference>
<dbReference type="Proteomes" id="UP000045039">
    <property type="component" value="Unassembled WGS sequence"/>
</dbReference>
<evidence type="ECO:0000313" key="1">
    <source>
        <dbReference type="EMBL" id="CRP81367.1"/>
    </source>
</evidence>
<name>A0A9P1VXQ2_PSEAI</name>
<reference evidence="2" key="1">
    <citation type="submission" date="2015-06" db="EMBL/GenBank/DDBJ databases">
        <authorList>
            <person name="Radhakrishnan Rajesh"/>
            <person name="Underwood Anthony"/>
            <person name="Al-Shahib Ali"/>
        </authorList>
    </citation>
    <scope>NUCLEOTIDE SEQUENCE [LARGE SCALE GENOMIC DNA]</scope>
    <source>
        <strain evidence="2">P19_London_7_VIM_2_05_10</strain>
    </source>
</reference>
<protein>
    <submittedName>
        <fullName evidence="1">Uncharacterized protein</fullName>
    </submittedName>
</protein>
<organism evidence="1 2">
    <name type="scientific">Pseudomonas aeruginosa</name>
    <dbReference type="NCBI Taxonomy" id="287"/>
    <lineage>
        <taxon>Bacteria</taxon>
        <taxon>Pseudomonadati</taxon>
        <taxon>Pseudomonadota</taxon>
        <taxon>Gammaproteobacteria</taxon>
        <taxon>Pseudomonadales</taxon>
        <taxon>Pseudomonadaceae</taxon>
        <taxon>Pseudomonas</taxon>
    </lineage>
</organism>
<sequence length="124" mass="13403">MSPLIKHVSLPDLALDLRVVIPNAEVESAYQAYPSGTVLLCTGGGDWQWGERFLVHEYTGEDAYIAVDLARCLVQAIPALEIARHCLAILPPEDQPYPYETLEDAVAAARNSLPLFAAPASVGD</sequence>
<gene>
    <name evidence="1" type="ORF">PAERUG_P19_London_7_VIM_2_05_10_05643</name>
</gene>
<comment type="caution">
    <text evidence="1">The sequence shown here is derived from an EMBL/GenBank/DDBJ whole genome shotgun (WGS) entry which is preliminary data.</text>
</comment>
<accession>A0A9P1VXQ2</accession>
<dbReference type="RefSeq" id="WP_003149090.1">
    <property type="nucleotide sequence ID" value="NZ_CAADND010000098.1"/>
</dbReference>